<proteinExistence type="predicted"/>
<feature type="domain" description="HNH" evidence="1">
    <location>
        <begin position="144"/>
        <end position="199"/>
    </location>
</feature>
<comment type="caution">
    <text evidence="2">The sequence shown here is derived from an EMBL/GenBank/DDBJ whole genome shotgun (WGS) entry which is preliminary data.</text>
</comment>
<evidence type="ECO:0000313" key="2">
    <source>
        <dbReference type="EMBL" id="PYD67073.1"/>
    </source>
</evidence>
<dbReference type="EMBL" id="NIRT01000006">
    <property type="protein sequence ID" value="PYD67073.1"/>
    <property type="molecule type" value="Genomic_DNA"/>
</dbReference>
<protein>
    <recommendedName>
        <fullName evidence="1">HNH domain-containing protein</fullName>
    </recommendedName>
</protein>
<dbReference type="InterPro" id="IPR003615">
    <property type="entry name" value="HNH_nuc"/>
</dbReference>
<dbReference type="InterPro" id="IPR002711">
    <property type="entry name" value="HNH"/>
</dbReference>
<organism evidence="2 3">
    <name type="scientific">Komagataeibacter nataicola</name>
    <dbReference type="NCBI Taxonomy" id="265960"/>
    <lineage>
        <taxon>Bacteria</taxon>
        <taxon>Pseudomonadati</taxon>
        <taxon>Pseudomonadota</taxon>
        <taxon>Alphaproteobacteria</taxon>
        <taxon>Acetobacterales</taxon>
        <taxon>Acetobacteraceae</taxon>
        <taxon>Komagataeibacter</taxon>
    </lineage>
</organism>
<name>A0ABX5PCU2_9PROT</name>
<dbReference type="Proteomes" id="UP000247512">
    <property type="component" value="Unassembled WGS sequence"/>
</dbReference>
<gene>
    <name evidence="2" type="ORF">CDI09_05330</name>
</gene>
<sequence length="214" mass="24455">MKQDLFLALKEIVITMRHRIFHTMDVMNALNTQNPILYNHISNQYGIGGAGNGNHYTAVSFVAQQLSRLAREGAILKIGYQPSPEGFGSPVIMYWSRIDEIDYPDVLQNPELYPEGAKQTVVVNHYERNTAARQACLQHYGLNCSVCNFNFEEKYGEHGQGFIHVHHIHPIAEQSEEYNVDPVRDLRPVCPNCHSMLHRGKDILSIEELRKLLK</sequence>
<keyword evidence="3" id="KW-1185">Reference proteome</keyword>
<reference evidence="2 3" key="1">
    <citation type="submission" date="2017-06" db="EMBL/GenBank/DDBJ databases">
        <title>A draft genome sequence of Komagataeibacter nataicola LMG 1536.</title>
        <authorList>
            <person name="Skraban J."/>
            <person name="Cleenwerck I."/>
            <person name="Vandamme P."/>
            <person name="Trcek J."/>
        </authorList>
    </citation>
    <scope>NUCLEOTIDE SEQUENCE [LARGE SCALE GENOMIC DNA]</scope>
    <source>
        <strain evidence="2 3">LMG 1536</strain>
    </source>
</reference>
<accession>A0ABX5PCU2</accession>
<evidence type="ECO:0000259" key="1">
    <source>
        <dbReference type="Pfam" id="PF01844"/>
    </source>
</evidence>
<evidence type="ECO:0000313" key="3">
    <source>
        <dbReference type="Proteomes" id="UP000247512"/>
    </source>
</evidence>
<dbReference type="Pfam" id="PF01844">
    <property type="entry name" value="HNH"/>
    <property type="match status" value="1"/>
</dbReference>
<dbReference type="RefSeq" id="WP_078525450.1">
    <property type="nucleotide sequence ID" value="NZ_CP019875.1"/>
</dbReference>
<dbReference type="CDD" id="cd00085">
    <property type="entry name" value="HNHc"/>
    <property type="match status" value="1"/>
</dbReference>